<protein>
    <submittedName>
        <fullName evidence="1">Uncharacterized protein</fullName>
    </submittedName>
</protein>
<name>A0ABP7FZ77_9ACTN</name>
<keyword evidence="2" id="KW-1185">Reference proteome</keyword>
<evidence type="ECO:0000313" key="1">
    <source>
        <dbReference type="EMBL" id="GAA3750432.1"/>
    </source>
</evidence>
<evidence type="ECO:0000313" key="2">
    <source>
        <dbReference type="Proteomes" id="UP001500908"/>
    </source>
</evidence>
<organism evidence="1 2">
    <name type="scientific">Salinactinospora qingdaonensis</name>
    <dbReference type="NCBI Taxonomy" id="702744"/>
    <lineage>
        <taxon>Bacteria</taxon>
        <taxon>Bacillati</taxon>
        <taxon>Actinomycetota</taxon>
        <taxon>Actinomycetes</taxon>
        <taxon>Streptosporangiales</taxon>
        <taxon>Nocardiopsidaceae</taxon>
        <taxon>Salinactinospora</taxon>
    </lineage>
</organism>
<proteinExistence type="predicted"/>
<dbReference type="EMBL" id="BAABDD010000015">
    <property type="protein sequence ID" value="GAA3750432.1"/>
    <property type="molecule type" value="Genomic_DNA"/>
</dbReference>
<gene>
    <name evidence="1" type="ORF">GCM10022402_32030</name>
</gene>
<accession>A0ABP7FZ77</accession>
<reference evidence="2" key="1">
    <citation type="journal article" date="2019" name="Int. J. Syst. Evol. Microbiol.">
        <title>The Global Catalogue of Microorganisms (GCM) 10K type strain sequencing project: providing services to taxonomists for standard genome sequencing and annotation.</title>
        <authorList>
            <consortium name="The Broad Institute Genomics Platform"/>
            <consortium name="The Broad Institute Genome Sequencing Center for Infectious Disease"/>
            <person name="Wu L."/>
            <person name="Ma J."/>
        </authorList>
    </citation>
    <scope>NUCLEOTIDE SEQUENCE [LARGE SCALE GENOMIC DNA]</scope>
    <source>
        <strain evidence="2">JCM 17137</strain>
    </source>
</reference>
<sequence length="56" mass="6143">MYGADELTRVPLPGVAVDHRHEDDVDGLIAAVDALRQRLPPILRQRVAQRGVDVDG</sequence>
<dbReference type="Proteomes" id="UP001500908">
    <property type="component" value="Unassembled WGS sequence"/>
</dbReference>
<comment type="caution">
    <text evidence="1">The sequence shown here is derived from an EMBL/GenBank/DDBJ whole genome shotgun (WGS) entry which is preliminary data.</text>
</comment>